<evidence type="ECO:0000256" key="7">
    <source>
        <dbReference type="ARBA" id="ARBA00023136"/>
    </source>
</evidence>
<evidence type="ECO:0000256" key="2">
    <source>
        <dbReference type="ARBA" id="ARBA00022448"/>
    </source>
</evidence>
<dbReference type="PANTHER" id="PTHR42865">
    <property type="entry name" value="PROTON/GLUTAMATE-ASPARTATE SYMPORTER"/>
    <property type="match status" value="1"/>
</dbReference>
<dbReference type="Pfam" id="PF00375">
    <property type="entry name" value="SDF"/>
    <property type="match status" value="1"/>
</dbReference>
<reference evidence="10" key="1">
    <citation type="journal article" date="2019" name="Int. J. Syst. Evol. Microbiol.">
        <title>The Global Catalogue of Microorganisms (GCM) 10K type strain sequencing project: providing services to taxonomists for standard genome sequencing and annotation.</title>
        <authorList>
            <consortium name="The Broad Institute Genomics Platform"/>
            <consortium name="The Broad Institute Genome Sequencing Center for Infectious Disease"/>
            <person name="Wu L."/>
            <person name="Ma J."/>
        </authorList>
    </citation>
    <scope>NUCLEOTIDE SEQUENCE [LARGE SCALE GENOMIC DNA]</scope>
    <source>
        <strain evidence="10">TISTR 2241</strain>
    </source>
</reference>
<dbReference type="InterPro" id="IPR001991">
    <property type="entry name" value="Na-dicarboxylate_symporter"/>
</dbReference>
<dbReference type="Gene3D" id="1.10.3860.10">
    <property type="entry name" value="Sodium:dicarboxylate symporter"/>
    <property type="match status" value="1"/>
</dbReference>
<evidence type="ECO:0000313" key="10">
    <source>
        <dbReference type="Proteomes" id="UP001597458"/>
    </source>
</evidence>
<dbReference type="PROSITE" id="PS00714">
    <property type="entry name" value="NA_DICARBOXYL_SYMP_2"/>
    <property type="match status" value="1"/>
</dbReference>
<evidence type="ECO:0000256" key="1">
    <source>
        <dbReference type="ARBA" id="ARBA00004651"/>
    </source>
</evidence>
<protein>
    <submittedName>
        <fullName evidence="9">Cation:dicarboxylate symporter family transporter</fullName>
    </submittedName>
</protein>
<keyword evidence="2" id="KW-0813">Transport</keyword>
<feature type="transmembrane region" description="Helical" evidence="8">
    <location>
        <begin position="314"/>
        <end position="333"/>
    </location>
</feature>
<feature type="transmembrane region" description="Helical" evidence="8">
    <location>
        <begin position="35"/>
        <end position="58"/>
    </location>
</feature>
<comment type="caution">
    <text evidence="9">The sequence shown here is derived from an EMBL/GenBank/DDBJ whole genome shotgun (WGS) entry which is preliminary data.</text>
</comment>
<organism evidence="9 10">
    <name type="scientific">Terrilactibacillus laevilacticus</name>
    <dbReference type="NCBI Taxonomy" id="1380157"/>
    <lineage>
        <taxon>Bacteria</taxon>
        <taxon>Bacillati</taxon>
        <taxon>Bacillota</taxon>
        <taxon>Bacilli</taxon>
        <taxon>Bacillales</taxon>
        <taxon>Bacillaceae</taxon>
        <taxon>Terrilactibacillus</taxon>
    </lineage>
</organism>
<sequence>MQIVIGLILGIIVGTIFYGQPEVATFLQPIADVFLRAIKMIVVPIVLASIIVGVASVGDLKKVGKLGLKTIVYFEIISAIAIVIGLLFANIFQPGAGVDRHQLEKADISSYMQTEKEVEQHSAVDTFVNIVPTNIFESLANGDMLAIVFFAVIFGTGLTFVGERGKPVLHFFQGVGDTMFWVTNQVMKLAPFGVFALIGITVSKFGLSSLVALGKLTIVVYGSMIFLVFVVFLIVAYIAKIKYFSLLRLLKDEIILAYTTASSESVMPRLMQKLENYGCSKSIVSFVIPTGYTFNLDGSTLYQSITAIFIAQMYGMHMSISSQIMLVLMLMLTSKGIAGVPGASFVVLLATLGTVGIPLEGIAFIAGIERILDMARTAVNIVGNALATVVVSKWEGQYHPQVKKRVS</sequence>
<feature type="transmembrane region" description="Helical" evidence="8">
    <location>
        <begin position="345"/>
        <end position="366"/>
    </location>
</feature>
<feature type="transmembrane region" description="Helical" evidence="8">
    <location>
        <begin position="144"/>
        <end position="162"/>
    </location>
</feature>
<evidence type="ECO:0000256" key="5">
    <source>
        <dbReference type="ARBA" id="ARBA00022847"/>
    </source>
</evidence>
<gene>
    <name evidence="9" type="ORF">ACFSTF_02895</name>
</gene>
<dbReference type="PANTHER" id="PTHR42865:SF7">
    <property type="entry name" value="PROTON_GLUTAMATE-ASPARTATE SYMPORTER"/>
    <property type="match status" value="1"/>
</dbReference>
<proteinExistence type="predicted"/>
<feature type="transmembrane region" description="Helical" evidence="8">
    <location>
        <begin position="70"/>
        <end position="92"/>
    </location>
</feature>
<feature type="transmembrane region" description="Helical" evidence="8">
    <location>
        <begin position="189"/>
        <end position="212"/>
    </location>
</feature>
<keyword evidence="3" id="KW-1003">Cell membrane</keyword>
<dbReference type="EMBL" id="JBHUMR010000007">
    <property type="protein sequence ID" value="MFD2616260.1"/>
    <property type="molecule type" value="Genomic_DNA"/>
</dbReference>
<dbReference type="PRINTS" id="PR00173">
    <property type="entry name" value="EDTRNSPORT"/>
</dbReference>
<accession>A0ABW5PLL2</accession>
<dbReference type="InterPro" id="IPR036458">
    <property type="entry name" value="Na:dicarbo_symporter_sf"/>
</dbReference>
<comment type="subcellular location">
    <subcellularLocation>
        <location evidence="1">Cell membrane</location>
        <topology evidence="1">Multi-pass membrane protein</topology>
    </subcellularLocation>
</comment>
<dbReference type="SUPFAM" id="SSF118215">
    <property type="entry name" value="Proton glutamate symport protein"/>
    <property type="match status" value="1"/>
</dbReference>
<dbReference type="RefSeq" id="WP_141189909.1">
    <property type="nucleotide sequence ID" value="NZ_JBHUMR010000007.1"/>
</dbReference>
<dbReference type="Proteomes" id="UP001597458">
    <property type="component" value="Unassembled WGS sequence"/>
</dbReference>
<evidence type="ECO:0000256" key="8">
    <source>
        <dbReference type="SAM" id="Phobius"/>
    </source>
</evidence>
<evidence type="ECO:0000256" key="6">
    <source>
        <dbReference type="ARBA" id="ARBA00022989"/>
    </source>
</evidence>
<evidence type="ECO:0000256" key="3">
    <source>
        <dbReference type="ARBA" id="ARBA00022475"/>
    </source>
</evidence>
<keyword evidence="6 8" id="KW-1133">Transmembrane helix</keyword>
<keyword evidence="5" id="KW-0769">Symport</keyword>
<keyword evidence="7 8" id="KW-0472">Membrane</keyword>
<feature type="transmembrane region" description="Helical" evidence="8">
    <location>
        <begin position="218"/>
        <end position="239"/>
    </location>
</feature>
<name>A0ABW5PLL2_9BACI</name>
<evidence type="ECO:0000256" key="4">
    <source>
        <dbReference type="ARBA" id="ARBA00022692"/>
    </source>
</evidence>
<keyword evidence="10" id="KW-1185">Reference proteome</keyword>
<keyword evidence="4 8" id="KW-0812">Transmembrane</keyword>
<dbReference type="InterPro" id="IPR018107">
    <property type="entry name" value="Na-dicarboxylate_symporter_CS"/>
</dbReference>
<evidence type="ECO:0000313" key="9">
    <source>
        <dbReference type="EMBL" id="MFD2616260.1"/>
    </source>
</evidence>